<dbReference type="NCBIfam" id="NF047558">
    <property type="entry name" value="TPR_END_plus"/>
    <property type="match status" value="1"/>
</dbReference>
<comment type="caution">
    <text evidence="6">The sequence shown here is derived from an EMBL/GenBank/DDBJ whole genome shotgun (WGS) entry which is preliminary data.</text>
</comment>
<dbReference type="InterPro" id="IPR036388">
    <property type="entry name" value="WH-like_DNA-bd_sf"/>
</dbReference>
<dbReference type="Gene3D" id="3.40.50.10070">
    <property type="entry name" value="TolB, N-terminal domain"/>
    <property type="match status" value="1"/>
</dbReference>
<keyword evidence="1 3" id="KW-0238">DNA-binding</keyword>
<keyword evidence="4" id="KW-0812">Transmembrane</keyword>
<dbReference type="Proteomes" id="UP000564385">
    <property type="component" value="Unassembled WGS sequence"/>
</dbReference>
<feature type="DNA-binding region" description="OmpR/PhoB-type" evidence="3">
    <location>
        <begin position="10"/>
        <end position="110"/>
    </location>
</feature>
<dbReference type="Gene3D" id="1.10.10.10">
    <property type="entry name" value="Winged helix-like DNA-binding domain superfamily/Winged helix DNA-binding domain"/>
    <property type="match status" value="1"/>
</dbReference>
<keyword evidence="4" id="KW-0472">Membrane</keyword>
<dbReference type="EMBL" id="JACCCU010000001">
    <property type="protein sequence ID" value="NYF88928.1"/>
    <property type="molecule type" value="Genomic_DNA"/>
</dbReference>
<evidence type="ECO:0000256" key="1">
    <source>
        <dbReference type="ARBA" id="ARBA00023125"/>
    </source>
</evidence>
<keyword evidence="4" id="KW-1133">Transmembrane helix</keyword>
<dbReference type="GO" id="GO:0006355">
    <property type="term" value="P:regulation of DNA-templated transcription"/>
    <property type="evidence" value="ECO:0007669"/>
    <property type="project" value="InterPro"/>
</dbReference>
<organism evidence="6 7">
    <name type="scientific">Tunturiibacter lichenicola</name>
    <dbReference type="NCBI Taxonomy" id="2051959"/>
    <lineage>
        <taxon>Bacteria</taxon>
        <taxon>Pseudomonadati</taxon>
        <taxon>Acidobacteriota</taxon>
        <taxon>Terriglobia</taxon>
        <taxon>Terriglobales</taxon>
        <taxon>Acidobacteriaceae</taxon>
        <taxon>Tunturiibacter</taxon>
    </lineage>
</organism>
<gene>
    <name evidence="6" type="ORF">HDF08_000995</name>
</gene>
<feature type="transmembrane region" description="Helical" evidence="4">
    <location>
        <begin position="171"/>
        <end position="193"/>
    </location>
</feature>
<protein>
    <submittedName>
        <fullName evidence="6">TolB-like protein/DNA-binding winged helix-turn-helix (WHTH) protein/Tfp pilus assembly protein PilF</fullName>
    </submittedName>
</protein>
<dbReference type="SMART" id="SM00862">
    <property type="entry name" value="Trans_reg_C"/>
    <property type="match status" value="1"/>
</dbReference>
<evidence type="ECO:0000313" key="7">
    <source>
        <dbReference type="Proteomes" id="UP000564385"/>
    </source>
</evidence>
<dbReference type="InterPro" id="IPR011990">
    <property type="entry name" value="TPR-like_helical_dom_sf"/>
</dbReference>
<dbReference type="Pfam" id="PF13432">
    <property type="entry name" value="TPR_16"/>
    <property type="match status" value="1"/>
</dbReference>
<dbReference type="PROSITE" id="PS50005">
    <property type="entry name" value="TPR"/>
    <property type="match status" value="1"/>
</dbReference>
<proteinExistence type="predicted"/>
<reference evidence="6 7" key="1">
    <citation type="submission" date="2020-07" db="EMBL/GenBank/DDBJ databases">
        <title>Genomic Encyclopedia of Type Strains, Phase IV (KMG-V): Genome sequencing to study the core and pangenomes of soil and plant-associated prokaryotes.</title>
        <authorList>
            <person name="Whitman W."/>
        </authorList>
    </citation>
    <scope>NUCLEOTIDE SEQUENCE [LARGE SCALE GENOMIC DNA]</scope>
    <source>
        <strain evidence="6 7">M8UP22</strain>
    </source>
</reference>
<keyword evidence="2" id="KW-0802">TPR repeat</keyword>
<dbReference type="PROSITE" id="PS51755">
    <property type="entry name" value="OMPR_PHOB"/>
    <property type="match status" value="1"/>
</dbReference>
<evidence type="ECO:0000256" key="4">
    <source>
        <dbReference type="SAM" id="Phobius"/>
    </source>
</evidence>
<dbReference type="Pfam" id="PF00486">
    <property type="entry name" value="Trans_reg_C"/>
    <property type="match status" value="1"/>
</dbReference>
<dbReference type="PANTHER" id="PTHR12558">
    <property type="entry name" value="CELL DIVISION CYCLE 16,23,27"/>
    <property type="match status" value="1"/>
</dbReference>
<evidence type="ECO:0000256" key="3">
    <source>
        <dbReference type="PROSITE-ProRule" id="PRU01091"/>
    </source>
</evidence>
<accession>A0A852V7G1</accession>
<dbReference type="AlphaFoldDB" id="A0A852V7G1"/>
<evidence type="ECO:0000313" key="6">
    <source>
        <dbReference type="EMBL" id="NYF88928.1"/>
    </source>
</evidence>
<dbReference type="CDD" id="cd00383">
    <property type="entry name" value="trans_reg_C"/>
    <property type="match status" value="1"/>
</dbReference>
<feature type="domain" description="OmpR/PhoB-type" evidence="5">
    <location>
        <begin position="10"/>
        <end position="110"/>
    </location>
</feature>
<dbReference type="PANTHER" id="PTHR12558:SF13">
    <property type="entry name" value="CELL DIVISION CYCLE PROTEIN 27 HOMOLOG"/>
    <property type="match status" value="1"/>
</dbReference>
<dbReference type="SUPFAM" id="SSF48452">
    <property type="entry name" value="TPR-like"/>
    <property type="match status" value="1"/>
</dbReference>
<dbReference type="GO" id="GO:0003677">
    <property type="term" value="F:DNA binding"/>
    <property type="evidence" value="ECO:0007669"/>
    <property type="project" value="UniProtKB-UniRule"/>
</dbReference>
<evidence type="ECO:0000259" key="5">
    <source>
        <dbReference type="PROSITE" id="PS51755"/>
    </source>
</evidence>
<dbReference type="Gene3D" id="1.25.40.10">
    <property type="entry name" value="Tetratricopeptide repeat domain"/>
    <property type="match status" value="2"/>
</dbReference>
<dbReference type="InterPro" id="IPR016032">
    <property type="entry name" value="Sig_transdc_resp-reg_C-effctor"/>
</dbReference>
<evidence type="ECO:0000256" key="2">
    <source>
        <dbReference type="PROSITE-ProRule" id="PRU00339"/>
    </source>
</evidence>
<dbReference type="SUPFAM" id="SSF46894">
    <property type="entry name" value="C-terminal effector domain of the bipartite response regulators"/>
    <property type="match status" value="1"/>
</dbReference>
<dbReference type="InterPro" id="IPR019734">
    <property type="entry name" value="TPR_rpt"/>
</dbReference>
<sequence>MISEQVEAPFRIVRFGLFEVDLEACELRKKGLRIKLQDQPLHILRVLIERPGEIVTREELRHRLWQPDTFVDFDHSLNTAMMRLREVLGDSSENPRFIETVPRKGYRFVAPVHLVRPELLRSETATDSLAAPEGNHATLPPANESKVVYPIASDETTAPAAWIKKNLQISLFHALIFVVVLVLLTAIVSSIFFRLRSNGIFSSASAKPITSLVVLPMENLSGDKSQEYFADGMTDELIASLARISSIRVLSRTTAMEYKDSHESLGKIARDLGVDAVVEGTVLRSGDRVRITAELIQVSTDRHLWADTYESPLDDVLTLQNRVASAIVEQIRIQLTSQDKSRLASRRLVKPDAYEDFLKGLFYWNKRSREDLLKAIDYFQSAIVKDPQYALAYAGLADCYGILGAAIVGTVPTIDVAPKAEAAAMKAVELDASLAETQTALATVQFNYKWDWKAAERGFRRAIELNPNYATAHQRYSLYLTAMGRSNESLQEMERARSLDPLSVSMNFSLGWRLYMAREYDRALIQLNDAIEMDPSFVLPHIVLGQTYEQKGDYGKAIAELEKTAIMSHQSPPVIAALGHVYAVAGRATEAHKTLEKLQSESATGYVSPFYVALVYAGLKDENHTMEWLEKAYADRSNSMVFLDVDPRFDNLRSNPKFQNLLLQRMNFVN</sequence>
<feature type="repeat" description="TPR" evidence="2">
    <location>
        <begin position="504"/>
        <end position="537"/>
    </location>
</feature>
<dbReference type="InterPro" id="IPR001867">
    <property type="entry name" value="OmpR/PhoB-type_DNA-bd"/>
</dbReference>
<dbReference type="GO" id="GO:0000160">
    <property type="term" value="P:phosphorelay signal transduction system"/>
    <property type="evidence" value="ECO:0007669"/>
    <property type="project" value="InterPro"/>
</dbReference>
<name>A0A852V7G1_9BACT</name>
<dbReference type="SMART" id="SM00028">
    <property type="entry name" value="TPR"/>
    <property type="match status" value="3"/>
</dbReference>